<proteinExistence type="predicted"/>
<reference evidence="2 3" key="1">
    <citation type="submission" date="2024-01" db="EMBL/GenBank/DDBJ databases">
        <title>The complete chloroplast genome sequence of Lithospermum erythrorhizon: insights into the phylogenetic relationship among Boraginaceae species and the maternal lineages of purple gromwells.</title>
        <authorList>
            <person name="Okada T."/>
            <person name="Watanabe K."/>
        </authorList>
    </citation>
    <scope>NUCLEOTIDE SEQUENCE [LARGE SCALE GENOMIC DNA]</scope>
</reference>
<dbReference type="Gene3D" id="3.60.10.10">
    <property type="entry name" value="Endonuclease/exonuclease/phosphatase"/>
    <property type="match status" value="1"/>
</dbReference>
<dbReference type="EMBL" id="BAABME010012015">
    <property type="protein sequence ID" value="GAA0184605.1"/>
    <property type="molecule type" value="Genomic_DNA"/>
</dbReference>
<dbReference type="AlphaFoldDB" id="A0AAV3RVG4"/>
<name>A0AAV3RVG4_LITER</name>
<evidence type="ECO:0000313" key="3">
    <source>
        <dbReference type="Proteomes" id="UP001454036"/>
    </source>
</evidence>
<comment type="caution">
    <text evidence="2">The sequence shown here is derived from an EMBL/GenBank/DDBJ whole genome shotgun (WGS) entry which is preliminary data.</text>
</comment>
<keyword evidence="3" id="KW-1185">Reference proteome</keyword>
<sequence length="261" mass="29419">MGSGSIWKGEGCTDSLSNPFAALEQDEDAAGINAEPEKQSNILDASSLRPPSFLSSYGLQPIRYNNNIGSYGLPLQSKSAPPSPKKKDKETQVSIPSEESKEEEVLTRKDGDHPIYEYNKIWIFWTNSFDVNVLTDQIQFVNFKVSSSICKDEVIVTAIYASCRVSERRKLWDGLLNMSNTLKPWIVMGDFNVVTGPSEQIGCKVLDQHALEEFNDFYSIAGWRMQGIKDLHSHGQMVEHLRGLIGYCLIKHMVICIRRLR</sequence>
<protein>
    <recommendedName>
        <fullName evidence="4">Exo_endo_phos domain-containing protein</fullName>
    </recommendedName>
</protein>
<dbReference type="SUPFAM" id="SSF56219">
    <property type="entry name" value="DNase I-like"/>
    <property type="match status" value="1"/>
</dbReference>
<evidence type="ECO:0000256" key="1">
    <source>
        <dbReference type="SAM" id="MobiDB-lite"/>
    </source>
</evidence>
<dbReference type="InterPro" id="IPR036691">
    <property type="entry name" value="Endo/exonu/phosph_ase_sf"/>
</dbReference>
<organism evidence="2 3">
    <name type="scientific">Lithospermum erythrorhizon</name>
    <name type="common">Purple gromwell</name>
    <name type="synonym">Lithospermum officinale var. erythrorhizon</name>
    <dbReference type="NCBI Taxonomy" id="34254"/>
    <lineage>
        <taxon>Eukaryota</taxon>
        <taxon>Viridiplantae</taxon>
        <taxon>Streptophyta</taxon>
        <taxon>Embryophyta</taxon>
        <taxon>Tracheophyta</taxon>
        <taxon>Spermatophyta</taxon>
        <taxon>Magnoliopsida</taxon>
        <taxon>eudicotyledons</taxon>
        <taxon>Gunneridae</taxon>
        <taxon>Pentapetalae</taxon>
        <taxon>asterids</taxon>
        <taxon>lamiids</taxon>
        <taxon>Boraginales</taxon>
        <taxon>Boraginaceae</taxon>
        <taxon>Boraginoideae</taxon>
        <taxon>Lithospermeae</taxon>
        <taxon>Lithospermum</taxon>
    </lineage>
</organism>
<feature type="region of interest" description="Disordered" evidence="1">
    <location>
        <begin position="73"/>
        <end position="108"/>
    </location>
</feature>
<feature type="region of interest" description="Disordered" evidence="1">
    <location>
        <begin position="1"/>
        <end position="49"/>
    </location>
</feature>
<gene>
    <name evidence="2" type="ORF">LIER_31893</name>
</gene>
<accession>A0AAV3RVG4</accession>
<dbReference type="Proteomes" id="UP001454036">
    <property type="component" value="Unassembled WGS sequence"/>
</dbReference>
<evidence type="ECO:0000313" key="2">
    <source>
        <dbReference type="EMBL" id="GAA0184605.1"/>
    </source>
</evidence>
<evidence type="ECO:0008006" key="4">
    <source>
        <dbReference type="Google" id="ProtNLM"/>
    </source>
</evidence>